<accession>A0A1L3MN46</accession>
<dbReference type="Pfam" id="PF11575">
    <property type="entry name" value="FhuF_C"/>
    <property type="match status" value="1"/>
</dbReference>
<feature type="domain" description="Ferric siderophore reductase C-terminal" evidence="2">
    <location>
        <begin position="223"/>
        <end position="243"/>
    </location>
</feature>
<evidence type="ECO:0000313" key="4">
    <source>
        <dbReference type="Proteomes" id="UP000181936"/>
    </source>
</evidence>
<protein>
    <recommendedName>
        <fullName evidence="5">Aerobactin siderophore biosynthesis IucA/IucC-like C-terminal domain-containing protein</fullName>
    </recommendedName>
</protein>
<evidence type="ECO:0000259" key="1">
    <source>
        <dbReference type="Pfam" id="PF06276"/>
    </source>
</evidence>
<dbReference type="Proteomes" id="UP000181936">
    <property type="component" value="Chromosome"/>
</dbReference>
<evidence type="ECO:0000259" key="2">
    <source>
        <dbReference type="Pfam" id="PF11575"/>
    </source>
</evidence>
<sequence>MVNLTQSEFEQLKKFRLSCENTTAHLAMNCLDLLEPEKLRVLIHDKNIQRKLNTSRKQVIGSMFMKRYAFVAALILYSMSAYNKGLNCSMENVSLLHNENDPIWLPHVYLKDLTVTIPDGSNRDQWRQTLVETLFKGHISPIISAVAKETKMSKTILWENTAIYIFWMYETLLQQELNEDERAIINSDFQYVVLDAPPELFGWKGTNPLSRFFVEKVENVRKRSTCCLFYFTSKNGDRCKTCPIECNKPNNN</sequence>
<dbReference type="AlphaFoldDB" id="A0A1L3MN46"/>
<dbReference type="GO" id="GO:0003824">
    <property type="term" value="F:catalytic activity"/>
    <property type="evidence" value="ECO:0007669"/>
    <property type="project" value="UniProtKB-ARBA"/>
</dbReference>
<proteinExistence type="predicted"/>
<keyword evidence="4" id="KW-1185">Reference proteome</keyword>
<dbReference type="STRING" id="1547283.A9C19_02770"/>
<dbReference type="Pfam" id="PF06276">
    <property type="entry name" value="FhuF"/>
    <property type="match status" value="1"/>
</dbReference>
<reference evidence="3 4" key="1">
    <citation type="journal article" date="2016" name="Sci. Rep.">
        <title>Complete genome sequence and transcriptomic analysis of a novel marine strain Bacillus weihaiensis reveals the mechanism of brown algae degradation.</title>
        <authorList>
            <person name="Zhu Y."/>
            <person name="Chen P."/>
            <person name="Bao Y."/>
            <person name="Men Y."/>
            <person name="Zeng Y."/>
            <person name="Yang J."/>
            <person name="Sun J."/>
            <person name="Sun Y."/>
        </authorList>
    </citation>
    <scope>NUCLEOTIDE SEQUENCE [LARGE SCALE GENOMIC DNA]</scope>
    <source>
        <strain evidence="3 4">Alg07</strain>
    </source>
</reference>
<dbReference type="KEGG" id="bwh:A9C19_02770"/>
<evidence type="ECO:0000313" key="3">
    <source>
        <dbReference type="EMBL" id="APH03766.1"/>
    </source>
</evidence>
<dbReference type="InterPro" id="IPR024726">
    <property type="entry name" value="FhuF_C"/>
</dbReference>
<gene>
    <name evidence="3" type="ORF">A9C19_02770</name>
</gene>
<name>A0A1L3MN46_9BACI</name>
<evidence type="ECO:0008006" key="5">
    <source>
        <dbReference type="Google" id="ProtNLM"/>
    </source>
</evidence>
<dbReference type="EMBL" id="CP016020">
    <property type="protein sequence ID" value="APH03766.1"/>
    <property type="molecule type" value="Genomic_DNA"/>
</dbReference>
<feature type="domain" description="Aerobactin siderophore biosynthesis IucA/IucC-like C-terminal" evidence="1">
    <location>
        <begin position="62"/>
        <end position="209"/>
    </location>
</feature>
<dbReference type="GO" id="GO:0051537">
    <property type="term" value="F:2 iron, 2 sulfur cluster binding"/>
    <property type="evidence" value="ECO:0007669"/>
    <property type="project" value="InterPro"/>
</dbReference>
<organism evidence="3 4">
    <name type="scientific">Bacillus weihaiensis</name>
    <dbReference type="NCBI Taxonomy" id="1547283"/>
    <lineage>
        <taxon>Bacteria</taxon>
        <taxon>Bacillati</taxon>
        <taxon>Bacillota</taxon>
        <taxon>Bacilli</taxon>
        <taxon>Bacillales</taxon>
        <taxon>Bacillaceae</taxon>
        <taxon>Bacillus</taxon>
    </lineage>
</organism>
<dbReference type="InterPro" id="IPR022770">
    <property type="entry name" value="IucA/IucC-like_C"/>
</dbReference>
<dbReference type="OrthoDB" id="5870636at2"/>
<dbReference type="RefSeq" id="WP_072578555.1">
    <property type="nucleotide sequence ID" value="NZ_CP016020.1"/>
</dbReference>